<feature type="transmembrane region" description="Helical" evidence="1">
    <location>
        <begin position="73"/>
        <end position="90"/>
    </location>
</feature>
<feature type="transmembrane region" description="Helical" evidence="1">
    <location>
        <begin position="146"/>
        <end position="170"/>
    </location>
</feature>
<accession>A0A0G1I003</accession>
<proteinExistence type="predicted"/>
<keyword evidence="1" id="KW-0812">Transmembrane</keyword>
<dbReference type="Proteomes" id="UP000034006">
    <property type="component" value="Unassembled WGS sequence"/>
</dbReference>
<reference evidence="2 3" key="1">
    <citation type="journal article" date="2015" name="Nature">
        <title>rRNA introns, odd ribosomes, and small enigmatic genomes across a large radiation of phyla.</title>
        <authorList>
            <person name="Brown C.T."/>
            <person name="Hug L.A."/>
            <person name="Thomas B.C."/>
            <person name="Sharon I."/>
            <person name="Castelle C.J."/>
            <person name="Singh A."/>
            <person name="Wilkins M.J."/>
            <person name="Williams K.H."/>
            <person name="Banfield J.F."/>
        </authorList>
    </citation>
    <scope>NUCLEOTIDE SEQUENCE [LARGE SCALE GENOMIC DNA]</scope>
</reference>
<evidence type="ECO:0000256" key="1">
    <source>
        <dbReference type="SAM" id="Phobius"/>
    </source>
</evidence>
<feature type="transmembrane region" description="Helical" evidence="1">
    <location>
        <begin position="6"/>
        <end position="23"/>
    </location>
</feature>
<protein>
    <submittedName>
        <fullName evidence="2">Uncharacterized protein</fullName>
    </submittedName>
</protein>
<dbReference type="EMBL" id="LCIH01000004">
    <property type="protein sequence ID" value="KKT52128.1"/>
    <property type="molecule type" value="Genomic_DNA"/>
</dbReference>
<dbReference type="STRING" id="1618387.UW44_C0004G0033"/>
<organism evidence="2 3">
    <name type="scientific">Candidatus Collierbacteria bacterium GW2011_GWB2_44_22</name>
    <dbReference type="NCBI Taxonomy" id="1618387"/>
    <lineage>
        <taxon>Bacteria</taxon>
        <taxon>Candidatus Collieribacteriota</taxon>
    </lineage>
</organism>
<name>A0A0G1I003_9BACT</name>
<feature type="transmembrane region" description="Helical" evidence="1">
    <location>
        <begin position="32"/>
        <end position="53"/>
    </location>
</feature>
<keyword evidence="1" id="KW-0472">Membrane</keyword>
<feature type="transmembrane region" description="Helical" evidence="1">
    <location>
        <begin position="182"/>
        <end position="200"/>
    </location>
</feature>
<evidence type="ECO:0000313" key="2">
    <source>
        <dbReference type="EMBL" id="KKT52128.1"/>
    </source>
</evidence>
<feature type="transmembrane region" description="Helical" evidence="1">
    <location>
        <begin position="240"/>
        <end position="259"/>
    </location>
</feature>
<evidence type="ECO:0000313" key="3">
    <source>
        <dbReference type="Proteomes" id="UP000034006"/>
    </source>
</evidence>
<keyword evidence="1" id="KW-1133">Transmembrane helix</keyword>
<dbReference type="AlphaFoldDB" id="A0A0G1I003"/>
<gene>
    <name evidence="2" type="ORF">UW44_C0004G0033</name>
</gene>
<comment type="caution">
    <text evidence="2">The sequence shown here is derived from an EMBL/GenBank/DDBJ whole genome shotgun (WGS) entry which is preliminary data.</text>
</comment>
<feature type="transmembrane region" description="Helical" evidence="1">
    <location>
        <begin position="212"/>
        <end position="234"/>
    </location>
</feature>
<sequence>MFWKLIITLLLVAVCIVHVWGKLKGKKLTWKLALPLVISPVIFPMGLFIYGYFFSPIVFVPSLLSWNFSWQPIIVWMIYLVVMLVLQWFLMRKFHERSKKALKQKDIREMNETRSDLWLGFKSVFVTAAVAGVYEEILFRFIMMTALYPIVVYLFPVAIVGLIDSVPGWIVLWSNSLVSPHLFTTACIMTVIFSYLHIFIRDEKKNGDLKGIYRLRFLTVWFPAWLDFIFMVRFGLLPAITFHFFGDLLGMGMGIYWYIKRLRKEIEDGSLDVSLIPE</sequence>